<dbReference type="Proteomes" id="UP000077589">
    <property type="component" value="Unassembled WGS sequence"/>
</dbReference>
<dbReference type="InterPro" id="IPR011006">
    <property type="entry name" value="CheY-like_superfamily"/>
</dbReference>
<evidence type="ECO:0000259" key="7">
    <source>
        <dbReference type="PROSITE" id="PS50110"/>
    </source>
</evidence>
<keyword evidence="4" id="KW-0804">Transcription</keyword>
<evidence type="ECO:0000256" key="2">
    <source>
        <dbReference type="ARBA" id="ARBA00023015"/>
    </source>
</evidence>
<dbReference type="PROSITE" id="PS50110">
    <property type="entry name" value="RESPONSE_REGULATORY"/>
    <property type="match status" value="1"/>
</dbReference>
<evidence type="ECO:0000313" key="9">
    <source>
        <dbReference type="EMBL" id="OAM20605.1"/>
    </source>
</evidence>
<dbReference type="Proteomes" id="UP000078103">
    <property type="component" value="Unassembled WGS sequence"/>
</dbReference>
<dbReference type="GO" id="GO:0000160">
    <property type="term" value="P:phosphorelay signal transduction system"/>
    <property type="evidence" value="ECO:0007669"/>
    <property type="project" value="InterPro"/>
</dbReference>
<dbReference type="PRINTS" id="PR00038">
    <property type="entry name" value="HTHLUXR"/>
</dbReference>
<feature type="domain" description="HTH luxR-type" evidence="6">
    <location>
        <begin position="144"/>
        <end position="209"/>
    </location>
</feature>
<dbReference type="OrthoDB" id="9801101at2"/>
<dbReference type="CDD" id="cd17535">
    <property type="entry name" value="REC_NarL-like"/>
    <property type="match status" value="1"/>
</dbReference>
<reference evidence="9" key="2">
    <citation type="submission" date="2016-05" db="EMBL/GenBank/DDBJ databases">
        <authorList>
            <person name="Lavstsen T."/>
            <person name="Jespersen J.S."/>
        </authorList>
    </citation>
    <scope>NUCLEOTIDE SEQUENCE</scope>
    <source>
        <strain evidence="8">NML01-0328</strain>
        <strain evidence="10">NML04-0072</strain>
        <strain evidence="9">NML120819</strain>
    </source>
</reference>
<dbReference type="EMBL" id="LXSF01000001">
    <property type="protein sequence ID" value="OAM18141.1"/>
    <property type="molecule type" value="Genomic_DNA"/>
</dbReference>
<evidence type="ECO:0000256" key="5">
    <source>
        <dbReference type="PROSITE-ProRule" id="PRU00169"/>
    </source>
</evidence>
<sequence length="215" mass="24091">MTESNIRILLVDDHPLFRRGLSFLLAQEYGFEIVAEATDGLEGVKLARFHRPDLVLLDVEMPVMNGPEALAQMLDFQPGLPVLMLTISEDADNLKKCLELGARGYILKNADTDFLVEAIRQAVAGQQTVSPEMNNAGQSIPPEHSAILDSLTQRERDVLRYVAGGISNKMIARRMFLSENTVKAHMQNIFRKLNIDNRVRAAVYARELGLDKEEE</sequence>
<dbReference type="SMART" id="SM00448">
    <property type="entry name" value="REC"/>
    <property type="match status" value="1"/>
</dbReference>
<dbReference type="InterPro" id="IPR000792">
    <property type="entry name" value="Tscrpt_reg_LuxR_C"/>
</dbReference>
<proteinExistence type="predicted"/>
<keyword evidence="2" id="KW-0805">Transcription regulation</keyword>
<dbReference type="PANTHER" id="PTHR43214:SF41">
    <property type="entry name" value="NITRATE_NITRITE RESPONSE REGULATOR PROTEIN NARP"/>
    <property type="match status" value="1"/>
</dbReference>
<evidence type="ECO:0000256" key="1">
    <source>
        <dbReference type="ARBA" id="ARBA00022553"/>
    </source>
</evidence>
<evidence type="ECO:0000256" key="3">
    <source>
        <dbReference type="ARBA" id="ARBA00023125"/>
    </source>
</evidence>
<feature type="domain" description="Response regulatory" evidence="7">
    <location>
        <begin position="7"/>
        <end position="123"/>
    </location>
</feature>
<evidence type="ECO:0000256" key="4">
    <source>
        <dbReference type="ARBA" id="ARBA00023163"/>
    </source>
</evidence>
<dbReference type="Pfam" id="PF00196">
    <property type="entry name" value="GerE"/>
    <property type="match status" value="1"/>
</dbReference>
<gene>
    <name evidence="11" type="primary">vraR_2</name>
    <name evidence="8" type="ORF">A7P85_00170</name>
    <name evidence="9" type="ORF">A7P89_09705</name>
    <name evidence="10" type="ORF">A7P90_02520</name>
    <name evidence="11" type="ORF">SAMEA4412678_01555</name>
</gene>
<name>A0A1A9RLV0_EIKCO</name>
<protein>
    <submittedName>
        <fullName evidence="9">DNA-binding response regulator</fullName>
    </submittedName>
    <submittedName>
        <fullName evidence="11">Response regulator protein vraR</fullName>
    </submittedName>
</protein>
<dbReference type="KEGG" id="ecor:SAMEA4412678_1555"/>
<evidence type="ECO:0000313" key="10">
    <source>
        <dbReference type="EMBL" id="OAM21768.1"/>
    </source>
</evidence>
<keyword evidence="1 5" id="KW-0597">Phosphoprotein</keyword>
<dbReference type="STRING" id="539.A7P85_00170"/>
<evidence type="ECO:0000259" key="6">
    <source>
        <dbReference type="PROSITE" id="PS50043"/>
    </source>
</evidence>
<feature type="modified residue" description="4-aspartylphosphate" evidence="5">
    <location>
        <position position="58"/>
    </location>
</feature>
<dbReference type="InterPro" id="IPR058245">
    <property type="entry name" value="NreC/VraR/RcsB-like_REC"/>
</dbReference>
<dbReference type="PROSITE" id="PS50043">
    <property type="entry name" value="HTH_LUXR_2"/>
    <property type="match status" value="1"/>
</dbReference>
<dbReference type="PANTHER" id="PTHR43214">
    <property type="entry name" value="TWO-COMPONENT RESPONSE REGULATOR"/>
    <property type="match status" value="1"/>
</dbReference>
<keyword evidence="3 9" id="KW-0238">DNA-binding</keyword>
<dbReference type="GO" id="GO:0006355">
    <property type="term" value="P:regulation of DNA-templated transcription"/>
    <property type="evidence" value="ECO:0007669"/>
    <property type="project" value="InterPro"/>
</dbReference>
<dbReference type="GeneID" id="60770457"/>
<reference evidence="12 13" key="1">
    <citation type="submission" date="2016-05" db="EMBL/GenBank/DDBJ databases">
        <title>Draft genome of Corynebacterium afermentans subsp. afermentans LCDC 88199T.</title>
        <authorList>
            <person name="Bernier A.-M."/>
            <person name="Bernard K."/>
        </authorList>
    </citation>
    <scope>NUCLEOTIDE SEQUENCE [LARGE SCALE GENOMIC DNA]</scope>
    <source>
        <strain evidence="13">NML01-0328</strain>
        <strain evidence="12">NML04-0072</strain>
        <strain evidence="14">NML120819</strain>
    </source>
</reference>
<evidence type="ECO:0000313" key="13">
    <source>
        <dbReference type="Proteomes" id="UP000078003"/>
    </source>
</evidence>
<reference evidence="11 15" key="3">
    <citation type="submission" date="2017-06" db="EMBL/GenBank/DDBJ databases">
        <authorList>
            <consortium name="Pathogen Informatics"/>
        </authorList>
    </citation>
    <scope>NUCLEOTIDE SEQUENCE [LARGE SCALE GENOMIC DNA]</scope>
    <source>
        <strain evidence="11 15">NCTC10596</strain>
    </source>
</reference>
<dbReference type="AlphaFoldDB" id="A0A1A9RLV0"/>
<dbReference type="GO" id="GO:0003677">
    <property type="term" value="F:DNA binding"/>
    <property type="evidence" value="ECO:0007669"/>
    <property type="project" value="UniProtKB-KW"/>
</dbReference>
<dbReference type="Gene3D" id="3.40.50.2300">
    <property type="match status" value="1"/>
</dbReference>
<dbReference type="Proteomes" id="UP000078003">
    <property type="component" value="Unassembled WGS sequence"/>
</dbReference>
<dbReference type="InterPro" id="IPR001789">
    <property type="entry name" value="Sig_transdc_resp-reg_receiver"/>
</dbReference>
<evidence type="ECO:0000313" key="12">
    <source>
        <dbReference type="Proteomes" id="UP000077589"/>
    </source>
</evidence>
<organism evidence="9 14">
    <name type="scientific">Eikenella corrodens</name>
    <dbReference type="NCBI Taxonomy" id="539"/>
    <lineage>
        <taxon>Bacteria</taxon>
        <taxon>Pseudomonadati</taxon>
        <taxon>Pseudomonadota</taxon>
        <taxon>Betaproteobacteria</taxon>
        <taxon>Neisseriales</taxon>
        <taxon>Neisseriaceae</taxon>
        <taxon>Eikenella</taxon>
    </lineage>
</organism>
<dbReference type="EMBL" id="LXSG01000015">
    <property type="protein sequence ID" value="OAM21768.1"/>
    <property type="molecule type" value="Genomic_DNA"/>
</dbReference>
<dbReference type="Pfam" id="PF00072">
    <property type="entry name" value="Response_reg"/>
    <property type="match status" value="1"/>
</dbReference>
<dbReference type="SUPFAM" id="SSF52172">
    <property type="entry name" value="CheY-like"/>
    <property type="match status" value="1"/>
</dbReference>
<dbReference type="InterPro" id="IPR039420">
    <property type="entry name" value="WalR-like"/>
</dbReference>
<evidence type="ECO:0000313" key="8">
    <source>
        <dbReference type="EMBL" id="OAM18141.1"/>
    </source>
</evidence>
<dbReference type="CDD" id="cd06170">
    <property type="entry name" value="LuxR_C_like"/>
    <property type="match status" value="1"/>
</dbReference>
<evidence type="ECO:0000313" key="15">
    <source>
        <dbReference type="Proteomes" id="UP000215465"/>
    </source>
</evidence>
<dbReference type="PROSITE" id="PS00622">
    <property type="entry name" value="HTH_LUXR_1"/>
    <property type="match status" value="1"/>
</dbReference>
<dbReference type="Proteomes" id="UP000215465">
    <property type="component" value="Chromosome 1"/>
</dbReference>
<dbReference type="RefSeq" id="WP_003824341.1">
    <property type="nucleotide sequence ID" value="NZ_CAUTFU010000015.1"/>
</dbReference>
<accession>A0A1A9RLV0</accession>
<dbReference type="SMART" id="SM00421">
    <property type="entry name" value="HTH_LUXR"/>
    <property type="match status" value="1"/>
</dbReference>
<dbReference type="EMBL" id="LT906482">
    <property type="protein sequence ID" value="SNW09639.1"/>
    <property type="molecule type" value="Genomic_DNA"/>
</dbReference>
<evidence type="ECO:0000313" key="14">
    <source>
        <dbReference type="Proteomes" id="UP000078103"/>
    </source>
</evidence>
<dbReference type="EMBL" id="LXSH01000027">
    <property type="protein sequence ID" value="OAM20605.1"/>
    <property type="molecule type" value="Genomic_DNA"/>
</dbReference>
<evidence type="ECO:0000313" key="11">
    <source>
        <dbReference type="EMBL" id="SNW09639.1"/>
    </source>
</evidence>